<name>A0A077LUV9_9MICO</name>
<comment type="caution">
    <text evidence="7">The sequence shown here is derived from an EMBL/GenBank/DDBJ whole genome shotgun (WGS) entry which is preliminary data.</text>
</comment>
<dbReference type="InterPro" id="IPR000064">
    <property type="entry name" value="NLP_P60_dom"/>
</dbReference>
<proteinExistence type="inferred from homology"/>
<accession>A0A077LUV9</accession>
<feature type="compositionally biased region" description="Low complexity" evidence="5">
    <location>
        <begin position="11"/>
        <end position="23"/>
    </location>
</feature>
<dbReference type="STRING" id="1194083.BN12_2130008"/>
<evidence type="ECO:0000256" key="4">
    <source>
        <dbReference type="ARBA" id="ARBA00022807"/>
    </source>
</evidence>
<dbReference type="PANTHER" id="PTHR47053">
    <property type="entry name" value="MUREIN DD-ENDOPEPTIDASE MEPH-RELATED"/>
    <property type="match status" value="1"/>
</dbReference>
<dbReference type="GO" id="GO:0006508">
    <property type="term" value="P:proteolysis"/>
    <property type="evidence" value="ECO:0007669"/>
    <property type="project" value="UniProtKB-KW"/>
</dbReference>
<keyword evidence="4" id="KW-0788">Thiol protease</keyword>
<dbReference type="Gene3D" id="3.90.1720.10">
    <property type="entry name" value="endopeptidase domain like (from Nostoc punctiforme)"/>
    <property type="match status" value="1"/>
</dbReference>
<dbReference type="SUPFAM" id="SSF54001">
    <property type="entry name" value="Cysteine proteinases"/>
    <property type="match status" value="1"/>
</dbReference>
<dbReference type="PANTHER" id="PTHR47053:SF1">
    <property type="entry name" value="MUREIN DD-ENDOPEPTIDASE MEPH-RELATED"/>
    <property type="match status" value="1"/>
</dbReference>
<protein>
    <submittedName>
        <fullName evidence="7">Protein p60</fullName>
    </submittedName>
</protein>
<keyword evidence="2" id="KW-0645">Protease</keyword>
<dbReference type="InterPro" id="IPR051202">
    <property type="entry name" value="Peptidase_C40"/>
</dbReference>
<dbReference type="InterPro" id="IPR038765">
    <property type="entry name" value="Papain-like_cys_pep_sf"/>
</dbReference>
<dbReference type="EMBL" id="CAJB01000128">
    <property type="protein sequence ID" value="CCH77683.1"/>
    <property type="molecule type" value="Genomic_DNA"/>
</dbReference>
<evidence type="ECO:0000256" key="2">
    <source>
        <dbReference type="ARBA" id="ARBA00022670"/>
    </source>
</evidence>
<keyword evidence="3" id="KW-0378">Hydrolase</keyword>
<gene>
    <name evidence="7" type="ORF">BN12_2130008</name>
</gene>
<feature type="domain" description="NlpC/P60" evidence="6">
    <location>
        <begin position="24"/>
        <end position="135"/>
    </location>
</feature>
<comment type="similarity">
    <text evidence="1">Belongs to the peptidase C40 family.</text>
</comment>
<dbReference type="Proteomes" id="UP000035721">
    <property type="component" value="Unassembled WGS sequence"/>
</dbReference>
<dbReference type="GO" id="GO:0008234">
    <property type="term" value="F:cysteine-type peptidase activity"/>
    <property type="evidence" value="ECO:0007669"/>
    <property type="project" value="UniProtKB-KW"/>
</dbReference>
<dbReference type="AlphaFoldDB" id="A0A077LUV9"/>
<organism evidence="7 8">
    <name type="scientific">Nostocoides japonicum T1-X7</name>
    <dbReference type="NCBI Taxonomy" id="1194083"/>
    <lineage>
        <taxon>Bacteria</taxon>
        <taxon>Bacillati</taxon>
        <taxon>Actinomycetota</taxon>
        <taxon>Actinomycetes</taxon>
        <taxon>Micrococcales</taxon>
        <taxon>Intrasporangiaceae</taxon>
        <taxon>Nostocoides</taxon>
    </lineage>
</organism>
<evidence type="ECO:0000256" key="5">
    <source>
        <dbReference type="SAM" id="MobiDB-lite"/>
    </source>
</evidence>
<keyword evidence="8" id="KW-1185">Reference proteome</keyword>
<sequence length="135" mass="14066">MSRSSTRHAVSTKSSSNRSYSSSKPAAGGVLGIAASLSGIYYVYGGSTPAGFDCSGFTSYVFRQVGISLPRTAAGQQAAATRVSSPQPGDLVFFGYPAYHVGIYAGNGMMYDSPTTGKTTGLHKIWSSNVTYGRP</sequence>
<evidence type="ECO:0000256" key="1">
    <source>
        <dbReference type="ARBA" id="ARBA00007074"/>
    </source>
</evidence>
<evidence type="ECO:0000259" key="6">
    <source>
        <dbReference type="PROSITE" id="PS51935"/>
    </source>
</evidence>
<feature type="region of interest" description="Disordered" evidence="5">
    <location>
        <begin position="1"/>
        <end position="25"/>
    </location>
</feature>
<reference evidence="7 8" key="1">
    <citation type="journal article" date="2013" name="ISME J.">
        <title>A metabolic model for members of the genus Tetrasphaera involved in enhanced biological phosphorus removal.</title>
        <authorList>
            <person name="Kristiansen R."/>
            <person name="Nguyen H.T.T."/>
            <person name="Saunders A.M."/>
            <person name="Nielsen J.L."/>
            <person name="Wimmer R."/>
            <person name="Le V.Q."/>
            <person name="McIlroy S.J."/>
            <person name="Petrovski S."/>
            <person name="Seviour R.J."/>
            <person name="Calteau A."/>
            <person name="Nielsen K.L."/>
            <person name="Nielsen P.H."/>
        </authorList>
    </citation>
    <scope>NUCLEOTIDE SEQUENCE [LARGE SCALE GENOMIC DNA]</scope>
    <source>
        <strain evidence="7 8">T1-X7</strain>
    </source>
</reference>
<evidence type="ECO:0000313" key="7">
    <source>
        <dbReference type="EMBL" id="CCH77683.1"/>
    </source>
</evidence>
<evidence type="ECO:0000313" key="8">
    <source>
        <dbReference type="Proteomes" id="UP000035721"/>
    </source>
</evidence>
<evidence type="ECO:0000256" key="3">
    <source>
        <dbReference type="ARBA" id="ARBA00022801"/>
    </source>
</evidence>
<dbReference type="PROSITE" id="PS51935">
    <property type="entry name" value="NLPC_P60"/>
    <property type="match status" value="1"/>
</dbReference>
<dbReference type="Pfam" id="PF00877">
    <property type="entry name" value="NLPC_P60"/>
    <property type="match status" value="1"/>
</dbReference>